<dbReference type="AlphaFoldDB" id="F4QBM4"/>
<dbReference type="GO" id="GO:0005634">
    <property type="term" value="C:nucleus"/>
    <property type="evidence" value="ECO:0007669"/>
    <property type="project" value="TreeGrafter"/>
</dbReference>
<feature type="compositionally biased region" description="Basic and acidic residues" evidence="2">
    <location>
        <begin position="60"/>
        <end position="78"/>
    </location>
</feature>
<gene>
    <name evidence="3" type="ORF">DFA_10870</name>
</gene>
<dbReference type="Proteomes" id="UP000007797">
    <property type="component" value="Unassembled WGS sequence"/>
</dbReference>
<evidence type="ECO:0000313" key="3">
    <source>
        <dbReference type="EMBL" id="EGG14612.1"/>
    </source>
</evidence>
<dbReference type="KEGG" id="dfa:DFA_10870"/>
<evidence type="ECO:0000256" key="2">
    <source>
        <dbReference type="SAM" id="MobiDB-lite"/>
    </source>
</evidence>
<protein>
    <submittedName>
        <fullName evidence="3">Uncharacterized protein</fullName>
    </submittedName>
</protein>
<dbReference type="PANTHER" id="PTHR13261">
    <property type="entry name" value="BRCA2 AND CDKN1A INTERACTING PROTEIN"/>
    <property type="match status" value="1"/>
</dbReference>
<dbReference type="STRING" id="1054147.F4QBM4"/>
<organism evidence="3 4">
    <name type="scientific">Cavenderia fasciculata</name>
    <name type="common">Slime mold</name>
    <name type="synonym">Dictyostelium fasciculatum</name>
    <dbReference type="NCBI Taxonomy" id="261658"/>
    <lineage>
        <taxon>Eukaryota</taxon>
        <taxon>Amoebozoa</taxon>
        <taxon>Evosea</taxon>
        <taxon>Eumycetozoa</taxon>
        <taxon>Dictyostelia</taxon>
        <taxon>Acytosteliales</taxon>
        <taxon>Cavenderiaceae</taxon>
        <taxon>Cavenderia</taxon>
    </lineage>
</organism>
<keyword evidence="4" id="KW-1185">Reference proteome</keyword>
<dbReference type="OrthoDB" id="27543at2759"/>
<sequence>MSTKKVTTTKQQQPPKPVAKTTTKGNANVKQQTQTNNVAKKTTNNNNNNNNNKTTTKTVVVKEDVNKKRKQEQDNKKKVDLKKKKKQQEEEEEEEENIYGIVYSEDEQDDSDDDDDSVDSDEQDSDSDDQDNSDFEEFNAGFDIGTVNEKDYHSIKAMLARLIPWKSETKFNAGEITDLIIDQCNKTKFGRAIRIEHNDDPYGFASVLSYKKYSTNDAVKGFVQYILEKLKTSESQHIDTKIHKKQQSVVDIVNGLLKESLSKTSKKDSSVGIVFSERFLNIPYQLIHPLHQYLQWDIELLNEQGITNDFKFDNYLILTSYGVTANTKQDQQLETKTSLKTSKQQPKKKTKKEEQEEEEEEEQQKLERNQVGQCDYFKAEDEFFKKYSSMWSTFDIPYEYKDEDETSKWTMGGNLHRKGLIIVLPTSKIQSFLDDIKEEFK</sequence>
<feature type="compositionally biased region" description="Low complexity" evidence="2">
    <location>
        <begin position="332"/>
        <end position="344"/>
    </location>
</feature>
<dbReference type="InterPro" id="IPR025602">
    <property type="entry name" value="BCP1_family"/>
</dbReference>
<name>F4QBM4_CACFS</name>
<feature type="region of interest" description="Disordered" evidence="2">
    <location>
        <begin position="1"/>
        <end position="140"/>
    </location>
</feature>
<accession>F4QBM4</accession>
<dbReference type="EMBL" id="GL883028">
    <property type="protein sequence ID" value="EGG14612.1"/>
    <property type="molecule type" value="Genomic_DNA"/>
</dbReference>
<feature type="compositionally biased region" description="Low complexity" evidence="2">
    <location>
        <begin position="1"/>
        <end position="59"/>
    </location>
</feature>
<dbReference type="Pfam" id="PF13862">
    <property type="entry name" value="BCCIP"/>
    <property type="match status" value="1"/>
</dbReference>
<evidence type="ECO:0000313" key="4">
    <source>
        <dbReference type="Proteomes" id="UP000007797"/>
    </source>
</evidence>
<feature type="region of interest" description="Disordered" evidence="2">
    <location>
        <begin position="332"/>
        <end position="367"/>
    </location>
</feature>
<dbReference type="GeneID" id="14866590"/>
<dbReference type="RefSeq" id="XP_004351120.1">
    <property type="nucleotide sequence ID" value="XM_004351068.1"/>
</dbReference>
<proteinExistence type="inferred from homology"/>
<comment type="similarity">
    <text evidence="1">Belongs to the BCP1 family.</text>
</comment>
<reference evidence="4" key="1">
    <citation type="journal article" date="2011" name="Genome Res.">
        <title>Phylogeny-wide analysis of social amoeba genomes highlights ancient origins for complex intercellular communication.</title>
        <authorList>
            <person name="Heidel A.J."/>
            <person name="Lawal H.M."/>
            <person name="Felder M."/>
            <person name="Schilde C."/>
            <person name="Helps N.R."/>
            <person name="Tunggal B."/>
            <person name="Rivero F."/>
            <person name="John U."/>
            <person name="Schleicher M."/>
            <person name="Eichinger L."/>
            <person name="Platzer M."/>
            <person name="Noegel A.A."/>
            <person name="Schaap P."/>
            <person name="Gloeckner G."/>
        </authorList>
    </citation>
    <scope>NUCLEOTIDE SEQUENCE [LARGE SCALE GENOMIC DNA]</scope>
    <source>
        <strain evidence="4">SH3</strain>
    </source>
</reference>
<dbReference type="OMA" id="HSIKNMI"/>
<evidence type="ECO:0000256" key="1">
    <source>
        <dbReference type="ARBA" id="ARBA00006781"/>
    </source>
</evidence>
<feature type="compositionally biased region" description="Acidic residues" evidence="2">
    <location>
        <begin position="104"/>
        <end position="137"/>
    </location>
</feature>
<dbReference type="PANTHER" id="PTHR13261:SF0">
    <property type="entry name" value="BRCA2 AND CDKN1A-INTERACTING PROTEIN"/>
    <property type="match status" value="1"/>
</dbReference>